<protein>
    <submittedName>
        <fullName evidence="3">Polyisoprenoid-binding protein YceI</fullName>
    </submittedName>
</protein>
<dbReference type="Gene3D" id="2.40.128.110">
    <property type="entry name" value="Lipid/polyisoprenoid-binding, YceI-like"/>
    <property type="match status" value="1"/>
</dbReference>
<dbReference type="RefSeq" id="WP_106535658.1">
    <property type="nucleotide sequence ID" value="NZ_ML142897.1"/>
</dbReference>
<keyword evidence="4" id="KW-1185">Reference proteome</keyword>
<evidence type="ECO:0000313" key="3">
    <source>
        <dbReference type="EMBL" id="PSL08547.1"/>
    </source>
</evidence>
<comment type="similarity">
    <text evidence="1">Belongs to the UPF0312 family.</text>
</comment>
<sequence>MSRKTRRRILFGLGGFVLLVALVIGGTYVYVNIITGDAPDPLALDDTAPDGAASGAELDGTWTVAEGSEAGYRVDEVLNGQDNTVVGRTQDVTGEFTVTDGSLESGRVEVDMTTVTTDSDARDSQFRGPIMMTDEFPTSTFELTEPVPLDEVDGSGRVSLTATGDLTLRDTTRPVEVSVDLQVSDDTVQVAGSAPITFTDFGIEPPDLGFVRVEDSGVVEFLLTLDPTSAE</sequence>
<evidence type="ECO:0000313" key="4">
    <source>
        <dbReference type="Proteomes" id="UP000243528"/>
    </source>
</evidence>
<dbReference type="SUPFAM" id="SSF101874">
    <property type="entry name" value="YceI-like"/>
    <property type="match status" value="1"/>
</dbReference>
<dbReference type="AlphaFoldDB" id="A0A2P8EGG1"/>
<dbReference type="EMBL" id="PYGE01000001">
    <property type="protein sequence ID" value="PSL08547.1"/>
    <property type="molecule type" value="Genomic_DNA"/>
</dbReference>
<dbReference type="SMART" id="SM00867">
    <property type="entry name" value="YceI"/>
    <property type="match status" value="1"/>
</dbReference>
<reference evidence="3 4" key="1">
    <citation type="submission" date="2018-03" db="EMBL/GenBank/DDBJ databases">
        <title>Genomic Encyclopedia of Archaeal and Bacterial Type Strains, Phase II (KMG-II): from individual species to whole genera.</title>
        <authorList>
            <person name="Goeker M."/>
        </authorList>
    </citation>
    <scope>NUCLEOTIDE SEQUENCE [LARGE SCALE GENOMIC DNA]</scope>
    <source>
        <strain evidence="3 4">DSM 45211</strain>
    </source>
</reference>
<dbReference type="Proteomes" id="UP000243528">
    <property type="component" value="Unassembled WGS sequence"/>
</dbReference>
<dbReference type="InterPro" id="IPR036761">
    <property type="entry name" value="TTHA0802/YceI-like_sf"/>
</dbReference>
<evidence type="ECO:0000259" key="2">
    <source>
        <dbReference type="SMART" id="SM00867"/>
    </source>
</evidence>
<dbReference type="InterPro" id="IPR007372">
    <property type="entry name" value="Lipid/polyisoprenoid-bd_YceI"/>
</dbReference>
<dbReference type="PANTHER" id="PTHR34406">
    <property type="entry name" value="PROTEIN YCEI"/>
    <property type="match status" value="1"/>
</dbReference>
<comment type="caution">
    <text evidence="3">The sequence shown here is derived from an EMBL/GenBank/DDBJ whole genome shotgun (WGS) entry which is preliminary data.</text>
</comment>
<feature type="domain" description="Lipid/polyisoprenoid-binding YceI-like" evidence="2">
    <location>
        <begin position="61"/>
        <end position="226"/>
    </location>
</feature>
<accession>A0A2P8EGG1</accession>
<dbReference type="Pfam" id="PF04264">
    <property type="entry name" value="YceI"/>
    <property type="match status" value="1"/>
</dbReference>
<dbReference type="PANTHER" id="PTHR34406:SF1">
    <property type="entry name" value="PROTEIN YCEI"/>
    <property type="match status" value="1"/>
</dbReference>
<gene>
    <name evidence="3" type="ORF">CLV30_101522</name>
</gene>
<name>A0A2P8EGG1_9ACTN</name>
<organism evidence="3 4">
    <name type="scientific">Haloactinopolyspora alba</name>
    <dbReference type="NCBI Taxonomy" id="648780"/>
    <lineage>
        <taxon>Bacteria</taxon>
        <taxon>Bacillati</taxon>
        <taxon>Actinomycetota</taxon>
        <taxon>Actinomycetes</taxon>
        <taxon>Jiangellales</taxon>
        <taxon>Jiangellaceae</taxon>
        <taxon>Haloactinopolyspora</taxon>
    </lineage>
</organism>
<dbReference type="OrthoDB" id="117810at2"/>
<evidence type="ECO:0000256" key="1">
    <source>
        <dbReference type="ARBA" id="ARBA00008812"/>
    </source>
</evidence>
<proteinExistence type="inferred from homology"/>